<keyword evidence="11 13" id="KW-0472">Membrane</keyword>
<keyword evidence="6 13" id="KW-0812">Transmembrane</keyword>
<organism evidence="15 16">
    <name type="scientific">Marinobacterium sediminicola</name>
    <dbReference type="NCBI Taxonomy" id="518898"/>
    <lineage>
        <taxon>Bacteria</taxon>
        <taxon>Pseudomonadati</taxon>
        <taxon>Pseudomonadota</taxon>
        <taxon>Gammaproteobacteria</taxon>
        <taxon>Oceanospirillales</taxon>
        <taxon>Oceanospirillaceae</taxon>
        <taxon>Marinobacterium</taxon>
    </lineage>
</organism>
<keyword evidence="4" id="KW-1003">Cell membrane</keyword>
<keyword evidence="5" id="KW-0349">Heme</keyword>
<evidence type="ECO:0000256" key="1">
    <source>
        <dbReference type="ARBA" id="ARBA00001970"/>
    </source>
</evidence>
<evidence type="ECO:0000259" key="14">
    <source>
        <dbReference type="Pfam" id="PF01292"/>
    </source>
</evidence>
<comment type="caution">
    <text evidence="15">The sequence shown here is derived from an EMBL/GenBank/DDBJ whole genome shotgun (WGS) entry which is preliminary data.</text>
</comment>
<dbReference type="InterPro" id="IPR016174">
    <property type="entry name" value="Di-haem_cyt_TM"/>
</dbReference>
<keyword evidence="16" id="KW-1185">Reference proteome</keyword>
<dbReference type="Gene3D" id="1.20.950.20">
    <property type="entry name" value="Transmembrane di-heme cytochromes, Chain C"/>
    <property type="match status" value="1"/>
</dbReference>
<evidence type="ECO:0000256" key="10">
    <source>
        <dbReference type="ARBA" id="ARBA00023004"/>
    </source>
</evidence>
<feature type="domain" description="Cytochrome b561 bacterial/Ni-hydrogenase" evidence="14">
    <location>
        <begin position="10"/>
        <end position="180"/>
    </location>
</feature>
<evidence type="ECO:0000256" key="5">
    <source>
        <dbReference type="ARBA" id="ARBA00022617"/>
    </source>
</evidence>
<dbReference type="EMBL" id="FXWV01000020">
    <property type="protein sequence ID" value="SMR78320.1"/>
    <property type="molecule type" value="Genomic_DNA"/>
</dbReference>
<evidence type="ECO:0000256" key="4">
    <source>
        <dbReference type="ARBA" id="ARBA00022475"/>
    </source>
</evidence>
<protein>
    <submittedName>
        <fullName evidence="15">Cytochrome b561</fullName>
    </submittedName>
</protein>
<evidence type="ECO:0000256" key="7">
    <source>
        <dbReference type="ARBA" id="ARBA00022723"/>
    </source>
</evidence>
<evidence type="ECO:0000313" key="16">
    <source>
        <dbReference type="Proteomes" id="UP001159257"/>
    </source>
</evidence>
<evidence type="ECO:0000256" key="12">
    <source>
        <dbReference type="ARBA" id="ARBA00037975"/>
    </source>
</evidence>
<evidence type="ECO:0000256" key="13">
    <source>
        <dbReference type="SAM" id="Phobius"/>
    </source>
</evidence>
<keyword evidence="10" id="KW-0408">Iron</keyword>
<accession>A0ABY1S4J4</accession>
<gene>
    <name evidence="15" type="ORF">SAMN04487964_12042</name>
</gene>
<feature type="transmembrane region" description="Helical" evidence="13">
    <location>
        <begin position="92"/>
        <end position="111"/>
    </location>
</feature>
<proteinExistence type="inferred from homology"/>
<evidence type="ECO:0000313" key="15">
    <source>
        <dbReference type="EMBL" id="SMR78320.1"/>
    </source>
</evidence>
<comment type="subcellular location">
    <subcellularLocation>
        <location evidence="2">Cell membrane</location>
        <topology evidence="2">Multi-pass membrane protein</topology>
    </subcellularLocation>
</comment>
<feature type="transmembrane region" description="Helical" evidence="13">
    <location>
        <begin position="144"/>
        <end position="164"/>
    </location>
</feature>
<evidence type="ECO:0000256" key="8">
    <source>
        <dbReference type="ARBA" id="ARBA00022982"/>
    </source>
</evidence>
<reference evidence="15 16" key="1">
    <citation type="submission" date="2017-05" db="EMBL/GenBank/DDBJ databases">
        <authorList>
            <person name="Varghese N."/>
            <person name="Submissions S."/>
        </authorList>
    </citation>
    <scope>NUCLEOTIDE SEQUENCE [LARGE SCALE GENOMIC DNA]</scope>
    <source>
        <strain evidence="15 16">CGMCC 1.7287</strain>
    </source>
</reference>
<comment type="similarity">
    <text evidence="12">Belongs to the cytochrome b561 family.</text>
</comment>
<dbReference type="RefSeq" id="WP_239040816.1">
    <property type="nucleotide sequence ID" value="NZ_BAAAEY010000017.1"/>
</dbReference>
<evidence type="ECO:0000256" key="6">
    <source>
        <dbReference type="ARBA" id="ARBA00022692"/>
    </source>
</evidence>
<dbReference type="SUPFAM" id="SSF81342">
    <property type="entry name" value="Transmembrane di-heme cytochromes"/>
    <property type="match status" value="1"/>
</dbReference>
<keyword evidence="7" id="KW-0479">Metal-binding</keyword>
<evidence type="ECO:0000256" key="2">
    <source>
        <dbReference type="ARBA" id="ARBA00004651"/>
    </source>
</evidence>
<dbReference type="Proteomes" id="UP001159257">
    <property type="component" value="Unassembled WGS sequence"/>
</dbReference>
<sequence length="189" mass="21002">MQIKNSSSGYGLVSILLHWLIAVTIFGLTAAGLWMVDLNYYSPWYKAAPFWHKSIGIALAAALLLRLIWRLASPVPDSPANHKRWEVVLAHLMHRLLYILLIAILASGYLISTAKGQGISVFGWFELPALISGIPRQADIAGELHFWFAMALLGCVTLHAIGALKHHFIDHDSTLIRMLRPGSIQSKEK</sequence>
<evidence type="ECO:0000256" key="9">
    <source>
        <dbReference type="ARBA" id="ARBA00022989"/>
    </source>
</evidence>
<evidence type="ECO:0000256" key="11">
    <source>
        <dbReference type="ARBA" id="ARBA00023136"/>
    </source>
</evidence>
<keyword evidence="3" id="KW-0813">Transport</keyword>
<dbReference type="InterPro" id="IPR052168">
    <property type="entry name" value="Cytochrome_b561_oxidase"/>
</dbReference>
<evidence type="ECO:0000256" key="3">
    <source>
        <dbReference type="ARBA" id="ARBA00022448"/>
    </source>
</evidence>
<feature type="transmembrane region" description="Helical" evidence="13">
    <location>
        <begin position="55"/>
        <end position="72"/>
    </location>
</feature>
<comment type="cofactor">
    <cofactor evidence="1">
        <name>heme b</name>
        <dbReference type="ChEBI" id="CHEBI:60344"/>
    </cofactor>
</comment>
<dbReference type="InterPro" id="IPR011577">
    <property type="entry name" value="Cyt_b561_bac/Ni-Hgenase"/>
</dbReference>
<dbReference type="PANTHER" id="PTHR30529">
    <property type="entry name" value="CYTOCHROME B561"/>
    <property type="match status" value="1"/>
</dbReference>
<dbReference type="PANTHER" id="PTHR30529:SF1">
    <property type="entry name" value="CYTOCHROME B561 HOMOLOG 2"/>
    <property type="match status" value="1"/>
</dbReference>
<keyword evidence="8" id="KW-0249">Electron transport</keyword>
<dbReference type="Pfam" id="PF01292">
    <property type="entry name" value="Ni_hydr_CYTB"/>
    <property type="match status" value="1"/>
</dbReference>
<name>A0ABY1S4J4_9GAMM</name>
<keyword evidence="9 13" id="KW-1133">Transmembrane helix</keyword>
<feature type="transmembrane region" description="Helical" evidence="13">
    <location>
        <begin position="12"/>
        <end position="35"/>
    </location>
</feature>